<evidence type="ECO:0000256" key="8">
    <source>
        <dbReference type="ARBA" id="ARBA00022989"/>
    </source>
</evidence>
<protein>
    <recommendedName>
        <fullName evidence="14">Type II secretion system protein L</fullName>
    </recommendedName>
</protein>
<evidence type="ECO:0000256" key="7">
    <source>
        <dbReference type="ARBA" id="ARBA00022927"/>
    </source>
</evidence>
<gene>
    <name evidence="12" type="ORF">H8K32_06205</name>
</gene>
<evidence type="ECO:0000256" key="9">
    <source>
        <dbReference type="ARBA" id="ARBA00023136"/>
    </source>
</evidence>
<dbReference type="Proteomes" id="UP000634011">
    <property type="component" value="Unassembled WGS sequence"/>
</dbReference>
<comment type="caution">
    <text evidence="12">The sequence shown here is derived from an EMBL/GenBank/DDBJ whole genome shotgun (WGS) entry which is preliminary data.</text>
</comment>
<keyword evidence="13" id="KW-1185">Reference proteome</keyword>
<proteinExistence type="inferred from homology"/>
<evidence type="ECO:0000256" key="6">
    <source>
        <dbReference type="ARBA" id="ARBA00022692"/>
    </source>
</evidence>
<evidence type="ECO:0000259" key="10">
    <source>
        <dbReference type="Pfam" id="PF05134"/>
    </source>
</evidence>
<evidence type="ECO:0000313" key="12">
    <source>
        <dbReference type="EMBL" id="MBC3861689.1"/>
    </source>
</evidence>
<evidence type="ECO:0000256" key="3">
    <source>
        <dbReference type="ARBA" id="ARBA00022448"/>
    </source>
</evidence>
<evidence type="ECO:0000256" key="2">
    <source>
        <dbReference type="ARBA" id="ARBA00005318"/>
    </source>
</evidence>
<evidence type="ECO:0000259" key="11">
    <source>
        <dbReference type="Pfam" id="PF12693"/>
    </source>
</evidence>
<dbReference type="NCBIfam" id="TIGR01709">
    <property type="entry name" value="typeII_sec_gspL"/>
    <property type="match status" value="1"/>
</dbReference>
<dbReference type="GO" id="GO:0015627">
    <property type="term" value="C:type II protein secretion system complex"/>
    <property type="evidence" value="ECO:0007669"/>
    <property type="project" value="InterPro"/>
</dbReference>
<dbReference type="Pfam" id="PF12693">
    <property type="entry name" value="GspL_C"/>
    <property type="match status" value="1"/>
</dbReference>
<dbReference type="RefSeq" id="WP_186911611.1">
    <property type="nucleotide sequence ID" value="NZ_JACOFV010000004.1"/>
</dbReference>
<evidence type="ECO:0008006" key="14">
    <source>
        <dbReference type="Google" id="ProtNLM"/>
    </source>
</evidence>
<keyword evidence="6" id="KW-0812">Transmembrane</keyword>
<dbReference type="GO" id="GO:0009276">
    <property type="term" value="C:Gram-negative-bacterium-type cell wall"/>
    <property type="evidence" value="ECO:0007669"/>
    <property type="project" value="InterPro"/>
</dbReference>
<evidence type="ECO:0000256" key="1">
    <source>
        <dbReference type="ARBA" id="ARBA00004377"/>
    </source>
</evidence>
<keyword evidence="7" id="KW-0653">Protein transport</keyword>
<dbReference type="InterPro" id="IPR043129">
    <property type="entry name" value="ATPase_NBD"/>
</dbReference>
<dbReference type="PIRSF" id="PIRSF015761">
    <property type="entry name" value="Protein_L"/>
    <property type="match status" value="1"/>
</dbReference>
<dbReference type="EMBL" id="JACOFV010000004">
    <property type="protein sequence ID" value="MBC3861689.1"/>
    <property type="molecule type" value="Genomic_DNA"/>
</dbReference>
<feature type="domain" description="GspL periplasmic" evidence="11">
    <location>
        <begin position="264"/>
        <end position="331"/>
    </location>
</feature>
<evidence type="ECO:0000256" key="5">
    <source>
        <dbReference type="ARBA" id="ARBA00022519"/>
    </source>
</evidence>
<name>A0A923KP07_9BURK</name>
<dbReference type="SUPFAM" id="SSF53067">
    <property type="entry name" value="Actin-like ATPase domain"/>
    <property type="match status" value="1"/>
</dbReference>
<keyword evidence="5" id="KW-0997">Cell inner membrane</keyword>
<feature type="domain" description="GspL cytoplasmic actin-ATPase-like" evidence="10">
    <location>
        <begin position="24"/>
        <end position="182"/>
    </location>
</feature>
<keyword evidence="8" id="KW-1133">Transmembrane helix</keyword>
<keyword evidence="3" id="KW-0813">Transport</keyword>
<dbReference type="InterPro" id="IPR007812">
    <property type="entry name" value="T2SS_protein-GspL"/>
</dbReference>
<dbReference type="Gene3D" id="3.30.420.380">
    <property type="match status" value="1"/>
</dbReference>
<evidence type="ECO:0000313" key="13">
    <source>
        <dbReference type="Proteomes" id="UP000634011"/>
    </source>
</evidence>
<sequence>MASTLYISLPSRVAVQAKPDWLSQALPFALFSAEGQLLQQGHKNFTELKSLASGARQLSLLFAASDVSLLSTQVPPMSAAKFKMALPNLLEEQIAGDPSDAVLVASPVADGTATIAVADRHWVEQLAAMVKDWPVKKITAYPAQLAIAITGEPQQAVAVLERKDGALSLLLRQASLQGMGLSLAEDEQENAISMLGMLAPESHIDLYVSANEVDSYQASLKQQNLGERFAVQAIGWVVRVGGINAQTPDLMSDISDIHKPAIDWSRWRWPLRLMAMILLVNIIALNLEWFSLKRSAKSLNDALVQTYKTSFPKETTILNPLEQMRQKVNLTKKMVGQFAADDFVVLSAQFSHVWDRVMLGKPTAIVSIEYKEHGLEVKVKSVAAIPVEPLKAALAEQSMRLKITSDGVLHVTQGEVKE</sequence>
<keyword evidence="9" id="KW-0472">Membrane</keyword>
<dbReference type="InterPro" id="IPR024230">
    <property type="entry name" value="GspL_cyto_dom"/>
</dbReference>
<reference evidence="12" key="1">
    <citation type="submission" date="2020-08" db="EMBL/GenBank/DDBJ databases">
        <title>Novel species isolated from subtropical streams in China.</title>
        <authorList>
            <person name="Lu H."/>
        </authorList>
    </citation>
    <scope>NUCLEOTIDE SEQUENCE</scope>
    <source>
        <strain evidence="12">KACC 12607</strain>
    </source>
</reference>
<dbReference type="GO" id="GO:0005886">
    <property type="term" value="C:plasma membrane"/>
    <property type="evidence" value="ECO:0007669"/>
    <property type="project" value="UniProtKB-SubCell"/>
</dbReference>
<keyword evidence="4" id="KW-1003">Cell membrane</keyword>
<comment type="similarity">
    <text evidence="2">Belongs to the GSP L family.</text>
</comment>
<accession>A0A923KP07</accession>
<dbReference type="InterPro" id="IPR025691">
    <property type="entry name" value="GspL_pp_dom"/>
</dbReference>
<dbReference type="AlphaFoldDB" id="A0A923KP07"/>
<evidence type="ECO:0000256" key="4">
    <source>
        <dbReference type="ARBA" id="ARBA00022475"/>
    </source>
</evidence>
<dbReference type="Pfam" id="PF05134">
    <property type="entry name" value="T2SSL"/>
    <property type="match status" value="1"/>
</dbReference>
<dbReference type="GO" id="GO:0015628">
    <property type="term" value="P:protein secretion by the type II secretion system"/>
    <property type="evidence" value="ECO:0007669"/>
    <property type="project" value="InterPro"/>
</dbReference>
<comment type="subcellular location">
    <subcellularLocation>
        <location evidence="1">Cell inner membrane</location>
        <topology evidence="1">Single-pass membrane protein</topology>
    </subcellularLocation>
</comment>
<organism evidence="12 13">
    <name type="scientific">Undibacterium jejuense</name>
    <dbReference type="NCBI Taxonomy" id="1344949"/>
    <lineage>
        <taxon>Bacteria</taxon>
        <taxon>Pseudomonadati</taxon>
        <taxon>Pseudomonadota</taxon>
        <taxon>Betaproteobacteria</taxon>
        <taxon>Burkholderiales</taxon>
        <taxon>Oxalobacteraceae</taxon>
        <taxon>Undibacterium</taxon>
    </lineage>
</organism>